<feature type="domain" description="PRD" evidence="8">
    <location>
        <begin position="306"/>
        <end position="413"/>
    </location>
</feature>
<dbReference type="InterPro" id="IPR050661">
    <property type="entry name" value="BglG_antiterminators"/>
</dbReference>
<dbReference type="Gene3D" id="1.10.1790.10">
    <property type="entry name" value="PRD domain"/>
    <property type="match status" value="1"/>
</dbReference>
<dbReference type="EMBL" id="JBHUMQ010000026">
    <property type="protein sequence ID" value="MFD2694402.1"/>
    <property type="molecule type" value="Genomic_DNA"/>
</dbReference>
<proteinExistence type="predicted"/>
<keyword evidence="5" id="KW-0804">Transcription</keyword>
<evidence type="ECO:0000259" key="8">
    <source>
        <dbReference type="PROSITE" id="PS51372"/>
    </source>
</evidence>
<evidence type="ECO:0000259" key="6">
    <source>
        <dbReference type="PROSITE" id="PS51094"/>
    </source>
</evidence>
<evidence type="ECO:0000256" key="4">
    <source>
        <dbReference type="ARBA" id="ARBA00023159"/>
    </source>
</evidence>
<dbReference type="Pfam" id="PF05043">
    <property type="entry name" value="Mga"/>
    <property type="match status" value="1"/>
</dbReference>
<keyword evidence="10" id="KW-1185">Reference proteome</keyword>
<keyword evidence="1" id="KW-0808">Transferase</keyword>
<feature type="domain" description="PTS EIIA type-2" evidence="6">
    <location>
        <begin position="514"/>
        <end position="653"/>
    </location>
</feature>
<dbReference type="InterPro" id="IPR016152">
    <property type="entry name" value="PTrfase/Anion_transptr"/>
</dbReference>
<gene>
    <name evidence="9" type="ORF">ACFSUE_12310</name>
</gene>
<dbReference type="PROSITE" id="PS51099">
    <property type="entry name" value="PTS_EIIB_TYPE_2"/>
    <property type="match status" value="1"/>
</dbReference>
<reference evidence="10" key="1">
    <citation type="journal article" date="2019" name="Int. J. Syst. Evol. Microbiol.">
        <title>The Global Catalogue of Microorganisms (GCM) 10K type strain sequencing project: providing services to taxonomists for standard genome sequencing and annotation.</title>
        <authorList>
            <consortium name="The Broad Institute Genomics Platform"/>
            <consortium name="The Broad Institute Genome Sequencing Center for Infectious Disease"/>
            <person name="Wu L."/>
            <person name="Ma J."/>
        </authorList>
    </citation>
    <scope>NUCLEOTIDE SEQUENCE [LARGE SCALE GENOMIC DNA]</scope>
    <source>
        <strain evidence="10">TISTR 2466</strain>
    </source>
</reference>
<dbReference type="PANTHER" id="PTHR30185:SF18">
    <property type="entry name" value="TRANSCRIPTIONAL REGULATOR MTLR"/>
    <property type="match status" value="1"/>
</dbReference>
<dbReference type="Gene3D" id="1.10.10.10">
    <property type="entry name" value="Winged helix-like DNA-binding domain superfamily/Winged helix DNA-binding domain"/>
    <property type="match status" value="2"/>
</dbReference>
<evidence type="ECO:0000259" key="7">
    <source>
        <dbReference type="PROSITE" id="PS51099"/>
    </source>
</evidence>
<dbReference type="Pfam" id="PF00874">
    <property type="entry name" value="PRD"/>
    <property type="match status" value="1"/>
</dbReference>
<dbReference type="PROSITE" id="PS00372">
    <property type="entry name" value="PTS_EIIA_TYPE_2_HIS"/>
    <property type="match status" value="1"/>
</dbReference>
<dbReference type="SUPFAM" id="SSF63520">
    <property type="entry name" value="PTS-regulatory domain, PRD"/>
    <property type="match status" value="1"/>
</dbReference>
<dbReference type="RefSeq" id="WP_290446265.1">
    <property type="nucleotide sequence ID" value="NZ_JAMXWM010000001.1"/>
</dbReference>
<keyword evidence="3" id="KW-0805">Transcription regulation</keyword>
<keyword evidence="4" id="KW-0010">Activator</keyword>
<sequence>MRQIQLLKMLISDNEFHTIQYYGQKVHVSERTVHSDLQQIDAALKDQYTIDLTKKRGTGVRLAASQEEKLRILNAVSLSHIFDEGSIIERRESIIKILLKNESATNFRALANLFFVSVSSITMDMKEIENWLKSFDVLLVKNKHGTSITGTETDVRKAMIALLQQRIERLTGSAGIHDINDQTNREKVQETLSFLISADNIHRAKDLILFLELQLNCKFNEFYYVNMLISSAVILQRLAEGKLCNRCFEEKKGMRNLHVLKTYIAAKEALEKFSRLKVSEEDVQFLNQYIMGTGIDEQIGTGNTKKYNSDIKRLARKICHSAGEALQIDFSNDSILYQGLLVHLEPMVHRLKNVIVIKNPLLDQIKKQYSALFGLACLLGSLIENETHLKINENEIGFIMVHFQAAIERNKSLTKVIVVCPGGIGTSELVANKIKRILPNIKIVGVFSIGTLSAVDLDTVDFIVSTVPLTKVKKKVIIVSPMVDLMDAKAINSYYLENIYKKHSELSRFKNLLSVIHEDTVFIHKDIKDKLKMIHYISEQLVQRGYVTSEFQHSIEEREKIASTDLGNGVAIPHGHGSDVNQSTIAVATVRHPITWGKNKVKLIFFIAICDDSKHEIRGIMSDLYSLFESEALIKKLSDSKTVSQLIQLLSQPQDK</sequence>
<evidence type="ECO:0000256" key="5">
    <source>
        <dbReference type="ARBA" id="ARBA00023163"/>
    </source>
</evidence>
<dbReference type="PROSITE" id="PS51094">
    <property type="entry name" value="PTS_EIIA_TYPE_2"/>
    <property type="match status" value="1"/>
</dbReference>
<dbReference type="PANTHER" id="PTHR30185">
    <property type="entry name" value="CRYPTIC BETA-GLUCOSIDE BGL OPERON ANTITERMINATOR"/>
    <property type="match status" value="1"/>
</dbReference>
<name>A0ABW5S637_9BACL</name>
<dbReference type="SUPFAM" id="SSF52794">
    <property type="entry name" value="PTS system IIB component-like"/>
    <property type="match status" value="1"/>
</dbReference>
<dbReference type="InterPro" id="IPR036388">
    <property type="entry name" value="WH-like_DNA-bd_sf"/>
</dbReference>
<dbReference type="CDD" id="cd05568">
    <property type="entry name" value="PTS_IIB_bgl_like"/>
    <property type="match status" value="1"/>
</dbReference>
<dbReference type="SUPFAM" id="SSF55804">
    <property type="entry name" value="Phoshotransferase/anion transport protein"/>
    <property type="match status" value="1"/>
</dbReference>
<dbReference type="InterPro" id="IPR003501">
    <property type="entry name" value="PTS_EIIB_2/3"/>
</dbReference>
<organism evidence="9 10">
    <name type="scientific">Sporolactobacillus shoreicorticis</name>
    <dbReference type="NCBI Taxonomy" id="1923877"/>
    <lineage>
        <taxon>Bacteria</taxon>
        <taxon>Bacillati</taxon>
        <taxon>Bacillota</taxon>
        <taxon>Bacilli</taxon>
        <taxon>Bacillales</taxon>
        <taxon>Sporolactobacillaceae</taxon>
        <taxon>Sporolactobacillus</taxon>
    </lineage>
</organism>
<evidence type="ECO:0000256" key="3">
    <source>
        <dbReference type="ARBA" id="ARBA00023015"/>
    </source>
</evidence>
<dbReference type="Proteomes" id="UP001597399">
    <property type="component" value="Unassembled WGS sequence"/>
</dbReference>
<comment type="caution">
    <text evidence="9">The sequence shown here is derived from an EMBL/GenBank/DDBJ whole genome shotgun (WGS) entry which is preliminary data.</text>
</comment>
<dbReference type="InterPro" id="IPR002178">
    <property type="entry name" value="PTS_EIIA_type-2_dom"/>
</dbReference>
<dbReference type="InterPro" id="IPR013011">
    <property type="entry name" value="PTS_EIIB_2"/>
</dbReference>
<evidence type="ECO:0000313" key="10">
    <source>
        <dbReference type="Proteomes" id="UP001597399"/>
    </source>
</evidence>
<feature type="domain" description="PTS EIIB type-2" evidence="7">
    <location>
        <begin position="414"/>
        <end position="503"/>
    </location>
</feature>
<dbReference type="InterPro" id="IPR013196">
    <property type="entry name" value="HTH_11"/>
</dbReference>
<dbReference type="Pfam" id="PF08279">
    <property type="entry name" value="HTH_11"/>
    <property type="match status" value="1"/>
</dbReference>
<dbReference type="Gene3D" id="3.40.930.10">
    <property type="entry name" value="Mannitol-specific EII, Chain A"/>
    <property type="match status" value="1"/>
</dbReference>
<evidence type="ECO:0000256" key="2">
    <source>
        <dbReference type="ARBA" id="ARBA00022737"/>
    </source>
</evidence>
<dbReference type="InterPro" id="IPR011608">
    <property type="entry name" value="PRD"/>
</dbReference>
<dbReference type="InterPro" id="IPR007737">
    <property type="entry name" value="Mga_HTH"/>
</dbReference>
<evidence type="ECO:0000313" key="9">
    <source>
        <dbReference type="EMBL" id="MFD2694402.1"/>
    </source>
</evidence>
<dbReference type="PROSITE" id="PS51372">
    <property type="entry name" value="PRD_2"/>
    <property type="match status" value="1"/>
</dbReference>
<dbReference type="Gene3D" id="3.40.50.2300">
    <property type="match status" value="1"/>
</dbReference>
<protein>
    <submittedName>
        <fullName evidence="9">BglG family transcription antiterminator</fullName>
    </submittedName>
</protein>
<evidence type="ECO:0000256" key="1">
    <source>
        <dbReference type="ARBA" id="ARBA00022679"/>
    </source>
</evidence>
<dbReference type="InterPro" id="IPR036095">
    <property type="entry name" value="PTS_EIIB-like_sf"/>
</dbReference>
<dbReference type="InterPro" id="IPR036634">
    <property type="entry name" value="PRD_sf"/>
</dbReference>
<dbReference type="Pfam" id="PF00359">
    <property type="entry name" value="PTS_EIIA_2"/>
    <property type="match status" value="1"/>
</dbReference>
<dbReference type="Pfam" id="PF02302">
    <property type="entry name" value="PTS_IIB"/>
    <property type="match status" value="1"/>
</dbReference>
<dbReference type="CDD" id="cd00211">
    <property type="entry name" value="PTS_IIA_fru"/>
    <property type="match status" value="1"/>
</dbReference>
<accession>A0ABW5S637</accession>
<keyword evidence="2" id="KW-0677">Repeat</keyword>